<dbReference type="InterPro" id="IPR001789">
    <property type="entry name" value="Sig_transdc_resp-reg_receiver"/>
</dbReference>
<protein>
    <submittedName>
        <fullName evidence="3">Response regulator</fullName>
    </submittedName>
</protein>
<dbReference type="PANTHER" id="PTHR44520">
    <property type="entry name" value="RESPONSE REGULATOR RCP1-RELATED"/>
    <property type="match status" value="1"/>
</dbReference>
<dbReference type="Pfam" id="PF00072">
    <property type="entry name" value="Response_reg"/>
    <property type="match status" value="1"/>
</dbReference>
<keyword evidence="1" id="KW-0597">Phosphoprotein</keyword>
<gene>
    <name evidence="3" type="ORF">NDI37_10350</name>
</gene>
<feature type="modified residue" description="4-aspartylphosphate" evidence="1">
    <location>
        <position position="70"/>
    </location>
</feature>
<evidence type="ECO:0000313" key="3">
    <source>
        <dbReference type="EMBL" id="MEP0864870.1"/>
    </source>
</evidence>
<dbReference type="PANTHER" id="PTHR44520:SF1">
    <property type="entry name" value="TWO-COMPONENT SYSTEM REGULATORY PROTEIN"/>
    <property type="match status" value="1"/>
</dbReference>
<dbReference type="PROSITE" id="PS50110">
    <property type="entry name" value="RESPONSE_REGULATORY"/>
    <property type="match status" value="1"/>
</dbReference>
<dbReference type="EMBL" id="JAMPKK010000018">
    <property type="protein sequence ID" value="MEP0864870.1"/>
    <property type="molecule type" value="Genomic_DNA"/>
</dbReference>
<dbReference type="CDD" id="cd17557">
    <property type="entry name" value="REC_Rcp-like"/>
    <property type="match status" value="1"/>
</dbReference>
<evidence type="ECO:0000259" key="2">
    <source>
        <dbReference type="PROSITE" id="PS50110"/>
    </source>
</evidence>
<dbReference type="RefSeq" id="WP_190425586.1">
    <property type="nucleotide sequence ID" value="NZ_JAMPKK010000018.1"/>
</dbReference>
<dbReference type="Gene3D" id="3.40.50.2300">
    <property type="match status" value="1"/>
</dbReference>
<comment type="caution">
    <text evidence="3">The sequence shown here is derived from an EMBL/GenBank/DDBJ whole genome shotgun (WGS) entry which is preliminary data.</text>
</comment>
<name>A0ABV0JNA6_9CYAN</name>
<dbReference type="Proteomes" id="UP001442494">
    <property type="component" value="Unassembled WGS sequence"/>
</dbReference>
<organism evidence="3 4">
    <name type="scientific">Funiculus sociatus GB2-A5</name>
    <dbReference type="NCBI Taxonomy" id="2933946"/>
    <lineage>
        <taxon>Bacteria</taxon>
        <taxon>Bacillati</taxon>
        <taxon>Cyanobacteriota</taxon>
        <taxon>Cyanophyceae</taxon>
        <taxon>Coleofasciculales</taxon>
        <taxon>Coleofasciculaceae</taxon>
        <taxon>Funiculus</taxon>
    </lineage>
</organism>
<feature type="domain" description="Response regulatory" evidence="2">
    <location>
        <begin position="9"/>
        <end position="137"/>
    </location>
</feature>
<evidence type="ECO:0000313" key="4">
    <source>
        <dbReference type="Proteomes" id="UP001442494"/>
    </source>
</evidence>
<dbReference type="SMART" id="SM00448">
    <property type="entry name" value="REC"/>
    <property type="match status" value="1"/>
</dbReference>
<dbReference type="SUPFAM" id="SSF52172">
    <property type="entry name" value="CheY-like"/>
    <property type="match status" value="1"/>
</dbReference>
<dbReference type="InterPro" id="IPR011006">
    <property type="entry name" value="CheY-like_superfamily"/>
</dbReference>
<sequence>MATIENPKEILLVEDNPNDVELALLALRRNKISNHIHIARDGEEALNFLFCKGPFADRNLNNNPKLILLDLKLPKIDGLEVLQIIKSDPQTRKIPVVILTSSCEECDMVDSYQLGVNSYIVKPVDFEQFTEAVRQLGLYWLVLNQSPIF</sequence>
<keyword evidence="4" id="KW-1185">Reference proteome</keyword>
<dbReference type="InterPro" id="IPR052893">
    <property type="entry name" value="TCS_response_regulator"/>
</dbReference>
<accession>A0ABV0JNA6</accession>
<proteinExistence type="predicted"/>
<evidence type="ECO:0000256" key="1">
    <source>
        <dbReference type="PROSITE-ProRule" id="PRU00169"/>
    </source>
</evidence>
<reference evidence="3 4" key="1">
    <citation type="submission" date="2022-04" db="EMBL/GenBank/DDBJ databases">
        <title>Positive selection, recombination, and allopatry shape intraspecific diversity of widespread and dominant cyanobacteria.</title>
        <authorList>
            <person name="Wei J."/>
            <person name="Shu W."/>
            <person name="Hu C."/>
        </authorList>
    </citation>
    <scope>NUCLEOTIDE SEQUENCE [LARGE SCALE GENOMIC DNA]</scope>
    <source>
        <strain evidence="3 4">GB2-A5</strain>
    </source>
</reference>